<dbReference type="InterPro" id="IPR016186">
    <property type="entry name" value="C-type_lectin-like/link_sf"/>
</dbReference>
<dbReference type="Ensembl" id="ENSMMUT00000095427.1">
    <property type="protein sequence ID" value="ENSMMUP00000065760.1"/>
    <property type="gene ID" value="ENSMMUG00000015299.4"/>
</dbReference>
<dbReference type="GO" id="GO:0016020">
    <property type="term" value="C:membrane"/>
    <property type="evidence" value="ECO:0007669"/>
    <property type="project" value="UniProtKB-SubCell"/>
</dbReference>
<dbReference type="ExpressionAtlas" id="A0A5F7ZMC0">
    <property type="expression patterns" value="baseline"/>
</dbReference>
<dbReference type="Proteomes" id="UP000006718">
    <property type="component" value="Chromosome 11"/>
</dbReference>
<dbReference type="PANTHER" id="PTHR46746">
    <property type="entry name" value="KILLER CELL LECTIN-LIKE RECEPTOR SUBFAMILY F MEMBER 2"/>
    <property type="match status" value="1"/>
</dbReference>
<protein>
    <submittedName>
        <fullName evidence="4">Killer cell lectin like receptor F1</fullName>
    </submittedName>
</protein>
<dbReference type="SMR" id="A0A5F7ZMC0"/>
<reference evidence="4" key="3">
    <citation type="submission" date="2025-08" db="UniProtKB">
        <authorList>
            <consortium name="Ensembl"/>
        </authorList>
    </citation>
    <scope>IDENTIFICATION</scope>
    <source>
        <strain evidence="4">17573</strain>
    </source>
</reference>
<evidence type="ECO:0000313" key="4">
    <source>
        <dbReference type="Ensembl" id="ENSMMUP00000065760.1"/>
    </source>
</evidence>
<dbReference type="InterPro" id="IPR016187">
    <property type="entry name" value="CTDL_fold"/>
</dbReference>
<reference evidence="4" key="2">
    <citation type="submission" date="2019-01" db="EMBL/GenBank/DDBJ databases">
        <authorList>
            <person name="Graves T."/>
            <person name="Eichler E.E."/>
            <person name="Wilson R.K."/>
        </authorList>
    </citation>
    <scope>NUCLEOTIDE SEQUENCE [LARGE SCALE GENOMIC DNA]</scope>
    <source>
        <strain evidence="4">17573</strain>
    </source>
</reference>
<dbReference type="Gene3D" id="3.10.100.10">
    <property type="entry name" value="Mannose-Binding Protein A, subunit A"/>
    <property type="match status" value="1"/>
</dbReference>
<dbReference type="Bgee" id="ENSMMUG00000015299">
    <property type="expression patterns" value="Expressed in spleen and 12 other cell types or tissues"/>
</dbReference>
<dbReference type="SUPFAM" id="SSF56436">
    <property type="entry name" value="C-type lectin-like"/>
    <property type="match status" value="1"/>
</dbReference>
<evidence type="ECO:0000256" key="1">
    <source>
        <dbReference type="ARBA" id="ARBA00004606"/>
    </source>
</evidence>
<evidence type="ECO:0000256" key="3">
    <source>
        <dbReference type="ARBA" id="ARBA00022968"/>
    </source>
</evidence>
<evidence type="ECO:0000313" key="6">
    <source>
        <dbReference type="VGNC" id="VGNC:74042"/>
    </source>
</evidence>
<dbReference type="VGNC" id="VGNC:74042">
    <property type="gene designation" value="KLRF1"/>
</dbReference>
<name>A0A5F7ZMC0_MACMU</name>
<keyword evidence="2" id="KW-0430">Lectin</keyword>
<organism evidence="4 5">
    <name type="scientific">Macaca mulatta</name>
    <name type="common">Rhesus macaque</name>
    <dbReference type="NCBI Taxonomy" id="9544"/>
    <lineage>
        <taxon>Eukaryota</taxon>
        <taxon>Metazoa</taxon>
        <taxon>Chordata</taxon>
        <taxon>Craniata</taxon>
        <taxon>Vertebrata</taxon>
        <taxon>Euteleostomi</taxon>
        <taxon>Mammalia</taxon>
        <taxon>Eutheria</taxon>
        <taxon>Euarchontoglires</taxon>
        <taxon>Primates</taxon>
        <taxon>Haplorrhini</taxon>
        <taxon>Catarrhini</taxon>
        <taxon>Cercopithecidae</taxon>
        <taxon>Cercopithecinae</taxon>
        <taxon>Macaca</taxon>
    </lineage>
</organism>
<reference evidence="5" key="1">
    <citation type="journal article" date="2007" name="Science">
        <title>Evolutionary and biomedical insights from the rhesus macaque genome.</title>
        <authorList>
            <person name="Gibbs R.A."/>
            <person name="Rogers J."/>
            <person name="Katze M.G."/>
            <person name="Bumgarner R."/>
            <person name="Weinstock G.M."/>
            <person name="Mardis E.R."/>
            <person name="Remington K.A."/>
            <person name="Strausberg R.L."/>
            <person name="Venter J.C."/>
            <person name="Wilson R.K."/>
            <person name="Batzer M.A."/>
            <person name="Bustamante C.D."/>
            <person name="Eichler E.E."/>
            <person name="Hahn M.W."/>
            <person name="Hardison R.C."/>
            <person name="Makova K.D."/>
            <person name="Miller W."/>
            <person name="Milosavljevic A."/>
            <person name="Palermo R.E."/>
            <person name="Siepel A."/>
            <person name="Sikela J.M."/>
            <person name="Attaway T."/>
            <person name="Bell S."/>
            <person name="Bernard K.E."/>
            <person name="Buhay C.J."/>
            <person name="Chandrabose M.N."/>
            <person name="Dao M."/>
            <person name="Davis C."/>
            <person name="Delehaunty K.D."/>
            <person name="Ding Y."/>
            <person name="Dinh H.H."/>
            <person name="Dugan-Rocha S."/>
            <person name="Fulton L.A."/>
            <person name="Gabisi R.A."/>
            <person name="Garner T.T."/>
            <person name="Godfrey J."/>
            <person name="Hawes A.C."/>
            <person name="Hernandez J."/>
            <person name="Hines S."/>
            <person name="Holder M."/>
            <person name="Hume J."/>
            <person name="Jhangiani S.N."/>
            <person name="Joshi V."/>
            <person name="Khan Z.M."/>
            <person name="Kirkness E.F."/>
            <person name="Cree A."/>
            <person name="Fowler R.G."/>
            <person name="Lee S."/>
            <person name="Lewis L.R."/>
            <person name="Li Z."/>
            <person name="Liu Y.-S."/>
            <person name="Moore S.M."/>
            <person name="Muzny D."/>
            <person name="Nazareth L.V."/>
            <person name="Ngo D.N."/>
            <person name="Okwuonu G.O."/>
            <person name="Pai G."/>
            <person name="Parker D."/>
            <person name="Paul H.A."/>
            <person name="Pfannkoch C."/>
            <person name="Pohl C.S."/>
            <person name="Rogers Y.-H.C."/>
            <person name="Ruiz S.J."/>
            <person name="Sabo A."/>
            <person name="Santibanez J."/>
            <person name="Schneider B.W."/>
            <person name="Smith S.M."/>
            <person name="Sodergren E."/>
            <person name="Svatek A.F."/>
            <person name="Utterback T.R."/>
            <person name="Vattathil S."/>
            <person name="Warren W."/>
            <person name="White C.S."/>
            <person name="Chinwalla A.T."/>
            <person name="Feng Y."/>
            <person name="Halpern A.L."/>
            <person name="Hillier L.W."/>
            <person name="Huang X."/>
            <person name="Minx P."/>
            <person name="Nelson J.O."/>
            <person name="Pepin K.H."/>
            <person name="Qin X."/>
            <person name="Sutton G.G."/>
            <person name="Venter E."/>
            <person name="Walenz B.P."/>
            <person name="Wallis J.W."/>
            <person name="Worley K.C."/>
            <person name="Yang S.-P."/>
            <person name="Jones S.M."/>
            <person name="Marra M.A."/>
            <person name="Rocchi M."/>
            <person name="Schein J.E."/>
            <person name="Baertsch R."/>
            <person name="Clarke L."/>
            <person name="Csuros M."/>
            <person name="Glasscock J."/>
            <person name="Harris R.A."/>
            <person name="Havlak P."/>
            <person name="Jackson A.R."/>
            <person name="Jiang H."/>
            <person name="Liu Y."/>
            <person name="Messina D.N."/>
            <person name="Shen Y."/>
            <person name="Song H.X.-Z."/>
            <person name="Wylie T."/>
            <person name="Zhang L."/>
            <person name="Birney E."/>
            <person name="Han K."/>
            <person name="Konkel M.K."/>
            <person name="Lee J."/>
            <person name="Smit A.F.A."/>
            <person name="Ullmer B."/>
            <person name="Wang H."/>
            <person name="Xing J."/>
            <person name="Burhans R."/>
            <person name="Cheng Z."/>
            <person name="Karro J.E."/>
            <person name="Ma J."/>
            <person name="Raney B."/>
            <person name="She X."/>
            <person name="Cox M.J."/>
            <person name="Demuth J.P."/>
            <person name="Dumas L.J."/>
            <person name="Han S.-G."/>
            <person name="Hopkins J."/>
            <person name="Karimpour-Fard A."/>
            <person name="Kim Y.H."/>
            <person name="Pollack J.R."/>
            <person name="Vinar T."/>
            <person name="Addo-Quaye C."/>
            <person name="Degenhardt J."/>
            <person name="Denby A."/>
            <person name="Hubisz M.J."/>
            <person name="Indap A."/>
            <person name="Kosiol C."/>
            <person name="Lahn B.T."/>
            <person name="Lawson H.A."/>
            <person name="Marklein A."/>
            <person name="Nielsen R."/>
            <person name="Vallender E.J."/>
            <person name="Clark A.G."/>
            <person name="Ferguson B."/>
            <person name="Hernandez R.D."/>
            <person name="Hirani K."/>
            <person name="Kehrer-Sawatzki H."/>
            <person name="Kolb J."/>
            <person name="Patil S."/>
            <person name="Pu L.-L."/>
            <person name="Ren Y."/>
            <person name="Smith D.G."/>
            <person name="Wheeler D.A."/>
            <person name="Schenck I."/>
            <person name="Ball E.V."/>
            <person name="Chen R."/>
            <person name="Cooper D.N."/>
            <person name="Giardine B."/>
            <person name="Hsu F."/>
            <person name="Kent W.J."/>
            <person name="Lesk A."/>
            <person name="Nelson D.L."/>
            <person name="O'brien W.E."/>
            <person name="Pruefer K."/>
            <person name="Stenson P.D."/>
            <person name="Wallace J.C."/>
            <person name="Ke H."/>
            <person name="Liu X.-M."/>
            <person name="Wang P."/>
            <person name="Xiang A.P."/>
            <person name="Yang F."/>
            <person name="Barber G.P."/>
            <person name="Haussler D."/>
            <person name="Karolchik D."/>
            <person name="Kern A.D."/>
            <person name="Kuhn R.M."/>
            <person name="Smith K.E."/>
            <person name="Zwieg A.S."/>
        </authorList>
    </citation>
    <scope>NUCLEOTIDE SEQUENCE [LARGE SCALE GENOMIC DNA]</scope>
    <source>
        <strain evidence="5">17573</strain>
    </source>
</reference>
<dbReference type="GO" id="GO:0030246">
    <property type="term" value="F:carbohydrate binding"/>
    <property type="evidence" value="ECO:0007669"/>
    <property type="project" value="UniProtKB-KW"/>
</dbReference>
<dbReference type="GeneTree" id="ENSGT00940000163227"/>
<keyword evidence="5" id="KW-1185">Reference proteome</keyword>
<accession>A0A5F7ZMC0</accession>
<reference evidence="4" key="4">
    <citation type="submission" date="2025-09" db="UniProtKB">
        <authorList>
            <consortium name="Ensembl"/>
        </authorList>
    </citation>
    <scope>IDENTIFICATION</scope>
    <source>
        <strain evidence="4">17573</strain>
    </source>
</reference>
<dbReference type="InterPro" id="IPR051379">
    <property type="entry name" value="C-type_Lectin_Receptor_IMM"/>
</dbReference>
<evidence type="ECO:0000256" key="2">
    <source>
        <dbReference type="ARBA" id="ARBA00022734"/>
    </source>
</evidence>
<gene>
    <name evidence="4 6" type="primary">KLRF1</name>
</gene>
<keyword evidence="3" id="KW-0735">Signal-anchor</keyword>
<keyword evidence="3" id="KW-0812">Transmembrane</keyword>
<evidence type="ECO:0000313" key="5">
    <source>
        <dbReference type="Proteomes" id="UP000006718"/>
    </source>
</evidence>
<proteinExistence type="predicted"/>
<dbReference type="VEuPathDB" id="HostDB:ENSMMUG00000015299"/>
<sequence>IVKQHKNLLVHIASFIIPTNLLSVYTGKLMKDKLSYCYYKWLKYRGKCYWFSNEMKSWSDSYVYCLKQHKSLQVFDNSELMNF</sequence>
<dbReference type="PANTHER" id="PTHR46746:SF7">
    <property type="entry name" value="KILLER CELL LECTIN-LIKE RECEPTOR SUBFAMILY F MEMBER 1"/>
    <property type="match status" value="1"/>
</dbReference>
<dbReference type="AlphaFoldDB" id="A0A5F7ZMC0"/>
<comment type="subcellular location">
    <subcellularLocation>
        <location evidence="1">Membrane</location>
        <topology evidence="1">Single-pass type II membrane protein</topology>
    </subcellularLocation>
</comment>